<proteinExistence type="predicted"/>
<dbReference type="RefSeq" id="WP_379874760.1">
    <property type="nucleotide sequence ID" value="NZ_JBHUIP010000003.1"/>
</dbReference>
<comment type="caution">
    <text evidence="1">The sequence shown here is derived from an EMBL/GenBank/DDBJ whole genome shotgun (WGS) entry which is preliminary data.</text>
</comment>
<protein>
    <submittedName>
        <fullName evidence="1">DUF2332 domain-containing protein</fullName>
    </submittedName>
</protein>
<reference evidence="2" key="1">
    <citation type="journal article" date="2019" name="Int. J. Syst. Evol. Microbiol.">
        <title>The Global Catalogue of Microorganisms (GCM) 10K type strain sequencing project: providing services to taxonomists for standard genome sequencing and annotation.</title>
        <authorList>
            <consortium name="The Broad Institute Genomics Platform"/>
            <consortium name="The Broad Institute Genome Sequencing Center for Infectious Disease"/>
            <person name="Wu L."/>
            <person name="Ma J."/>
        </authorList>
    </citation>
    <scope>NUCLEOTIDE SEQUENCE [LARGE SCALE GENOMIC DNA]</scope>
    <source>
        <strain evidence="2">CGMCC 1.19062</strain>
    </source>
</reference>
<name>A0ABW5DQM9_9PROT</name>
<evidence type="ECO:0000313" key="2">
    <source>
        <dbReference type="Proteomes" id="UP001597295"/>
    </source>
</evidence>
<dbReference type="EMBL" id="JBHUIP010000003">
    <property type="protein sequence ID" value="MFD2261846.1"/>
    <property type="molecule type" value="Genomic_DNA"/>
</dbReference>
<dbReference type="InterPro" id="IPR011200">
    <property type="entry name" value="UCP012608"/>
</dbReference>
<gene>
    <name evidence="1" type="ORF">ACFSM5_03035</name>
</gene>
<accession>A0ABW5DQM9</accession>
<dbReference type="PIRSF" id="PIRSF012608">
    <property type="entry name" value="UCP012608"/>
    <property type="match status" value="1"/>
</dbReference>
<organism evidence="1 2">
    <name type="scientific">Lacibacterium aquatile</name>
    <dbReference type="NCBI Taxonomy" id="1168082"/>
    <lineage>
        <taxon>Bacteria</taxon>
        <taxon>Pseudomonadati</taxon>
        <taxon>Pseudomonadota</taxon>
        <taxon>Alphaproteobacteria</taxon>
        <taxon>Rhodospirillales</taxon>
        <taxon>Rhodospirillaceae</taxon>
    </lineage>
</organism>
<keyword evidence="2" id="KW-1185">Reference proteome</keyword>
<evidence type="ECO:0000313" key="1">
    <source>
        <dbReference type="EMBL" id="MFD2261846.1"/>
    </source>
</evidence>
<dbReference type="Pfam" id="PF10094">
    <property type="entry name" value="DUF2332"/>
    <property type="match status" value="1"/>
</dbReference>
<sequence length="342" mass="37095">MRTQIIDAFRLQADWCRNLDSPFTGVVLDHLIADLSDGGPTVQRLSGWSGDPVAGALALRVAGGLHHLARTGLDPALANLYPPLGDEGRLKAALQAAMTSHDAIWAEFLSGPPQTNEVRRSMAMLPAFLTAAAAYPLPIDLYEIGASAGLNLCWDRYRYQGPDWVRGEGDSPLTLTTDWSGPPPPEAPVEVTHRQGCDVLPIDITDPGALERLAAYIWADQPERLARLFTAAEIVADEAPEIVAQDAGSWLAERLPARKPGHLAIIFHSVMWQYLPGAARTAVQTSIAKAAAEASKDQPLAYVRFEQDGAGGYEVLMNLWPEGTMRRLAVADPHGRKVRYTP</sequence>
<dbReference type="Proteomes" id="UP001597295">
    <property type="component" value="Unassembled WGS sequence"/>
</dbReference>